<protein>
    <submittedName>
        <fullName evidence="1">Uncharacterized protein</fullName>
    </submittedName>
</protein>
<sequence>MDIELEAVLLENGDDDVESIILDHILRNEYEKRADAFTLDRLNDEEVVKNFRFERPHLLRLKNVSNKITARAGDHIDVPQPNQASLN</sequence>
<keyword evidence="2" id="KW-1185">Reference proteome</keyword>
<dbReference type="AlphaFoldDB" id="A0A9P0PZZ1"/>
<reference evidence="1" key="1">
    <citation type="submission" date="2022-03" db="EMBL/GenBank/DDBJ databases">
        <authorList>
            <person name="Sayadi A."/>
        </authorList>
    </citation>
    <scope>NUCLEOTIDE SEQUENCE</scope>
</reference>
<proteinExistence type="predicted"/>
<evidence type="ECO:0000313" key="2">
    <source>
        <dbReference type="Proteomes" id="UP001152888"/>
    </source>
</evidence>
<organism evidence="1 2">
    <name type="scientific">Acanthoscelides obtectus</name>
    <name type="common">Bean weevil</name>
    <name type="synonym">Bruchus obtectus</name>
    <dbReference type="NCBI Taxonomy" id="200917"/>
    <lineage>
        <taxon>Eukaryota</taxon>
        <taxon>Metazoa</taxon>
        <taxon>Ecdysozoa</taxon>
        <taxon>Arthropoda</taxon>
        <taxon>Hexapoda</taxon>
        <taxon>Insecta</taxon>
        <taxon>Pterygota</taxon>
        <taxon>Neoptera</taxon>
        <taxon>Endopterygota</taxon>
        <taxon>Coleoptera</taxon>
        <taxon>Polyphaga</taxon>
        <taxon>Cucujiformia</taxon>
        <taxon>Chrysomeloidea</taxon>
        <taxon>Chrysomelidae</taxon>
        <taxon>Bruchinae</taxon>
        <taxon>Bruchini</taxon>
        <taxon>Acanthoscelides</taxon>
    </lineage>
</organism>
<accession>A0A9P0PZZ1</accession>
<evidence type="ECO:0000313" key="1">
    <source>
        <dbReference type="EMBL" id="CAH2000432.1"/>
    </source>
</evidence>
<comment type="caution">
    <text evidence="1">The sequence shown here is derived from an EMBL/GenBank/DDBJ whole genome shotgun (WGS) entry which is preliminary data.</text>
</comment>
<gene>
    <name evidence="1" type="ORF">ACAOBT_LOCUS25561</name>
</gene>
<name>A0A9P0PZZ1_ACAOB</name>
<dbReference type="Proteomes" id="UP001152888">
    <property type="component" value="Unassembled WGS sequence"/>
</dbReference>
<dbReference type="EMBL" id="CAKOFQ010007407">
    <property type="protein sequence ID" value="CAH2000432.1"/>
    <property type="molecule type" value="Genomic_DNA"/>
</dbReference>